<proteinExistence type="predicted"/>
<accession>A0A133PX94</accession>
<dbReference type="EMBL" id="LRQG01000200">
    <property type="protein sequence ID" value="KXA34447.1"/>
    <property type="molecule type" value="Genomic_DNA"/>
</dbReference>
<evidence type="ECO:0000313" key="2">
    <source>
        <dbReference type="EMBL" id="KXA34447.1"/>
    </source>
</evidence>
<keyword evidence="3" id="KW-1185">Reference proteome</keyword>
<organism evidence="2 3">
    <name type="scientific">Prevotella corporis</name>
    <dbReference type="NCBI Taxonomy" id="28128"/>
    <lineage>
        <taxon>Bacteria</taxon>
        <taxon>Pseudomonadati</taxon>
        <taxon>Bacteroidota</taxon>
        <taxon>Bacteroidia</taxon>
        <taxon>Bacteroidales</taxon>
        <taxon>Prevotellaceae</taxon>
        <taxon>Prevotella</taxon>
    </lineage>
</organism>
<name>A0A133PX94_9BACT</name>
<dbReference type="Proteomes" id="UP000070533">
    <property type="component" value="Unassembled WGS sequence"/>
</dbReference>
<feature type="region of interest" description="Disordered" evidence="1">
    <location>
        <begin position="1"/>
        <end position="68"/>
    </location>
</feature>
<evidence type="ECO:0000313" key="3">
    <source>
        <dbReference type="Proteomes" id="UP000070533"/>
    </source>
</evidence>
<feature type="compositionally biased region" description="Basic residues" evidence="1">
    <location>
        <begin position="1"/>
        <end position="19"/>
    </location>
</feature>
<reference evidence="3" key="1">
    <citation type="submission" date="2016-01" db="EMBL/GenBank/DDBJ databases">
        <authorList>
            <person name="Mitreva M."/>
            <person name="Pepin K.H."/>
            <person name="Mihindukulasuriya K.A."/>
            <person name="Fulton R."/>
            <person name="Fronick C."/>
            <person name="O'Laughlin M."/>
            <person name="Miner T."/>
            <person name="Herter B."/>
            <person name="Rosa B.A."/>
            <person name="Cordes M."/>
            <person name="Tomlinson C."/>
            <person name="Wollam A."/>
            <person name="Palsikar V.B."/>
            <person name="Mardis E.R."/>
            <person name="Wilson R.K."/>
        </authorList>
    </citation>
    <scope>NUCLEOTIDE SEQUENCE [LARGE SCALE GENOMIC DNA]</scope>
    <source>
        <strain evidence="3">MJR7716</strain>
    </source>
</reference>
<protein>
    <submittedName>
        <fullName evidence="2">Uncharacterized protein</fullName>
    </submittedName>
</protein>
<sequence length="68" mass="8335">MAEKRKREKQRIYRRKSHLNRTLTQNPIKSPKNREYTKNIKCYKSKNNRQKIQPTDLKPEAPDRPDNR</sequence>
<comment type="caution">
    <text evidence="2">The sequence shown here is derived from an EMBL/GenBank/DDBJ whole genome shotgun (WGS) entry which is preliminary data.</text>
</comment>
<gene>
    <name evidence="2" type="ORF">HMPREF3226_02242</name>
</gene>
<feature type="compositionally biased region" description="Basic and acidic residues" evidence="1">
    <location>
        <begin position="57"/>
        <end position="68"/>
    </location>
</feature>
<dbReference type="AlphaFoldDB" id="A0A133PX94"/>
<evidence type="ECO:0000256" key="1">
    <source>
        <dbReference type="SAM" id="MobiDB-lite"/>
    </source>
</evidence>